<keyword evidence="5" id="KW-0677">Repeat</keyword>
<dbReference type="SUPFAM" id="SSF49313">
    <property type="entry name" value="Cadherin-like"/>
    <property type="match status" value="6"/>
</dbReference>
<feature type="domain" description="Cadherin" evidence="15">
    <location>
        <begin position="269"/>
        <end position="370"/>
    </location>
</feature>
<feature type="domain" description="Cadherin" evidence="15">
    <location>
        <begin position="370"/>
        <end position="480"/>
    </location>
</feature>
<comment type="caution">
    <text evidence="16">The sequence shown here is derived from an EMBL/GenBank/DDBJ whole genome shotgun (WGS) entry which is preliminary data.</text>
</comment>
<dbReference type="FunFam" id="2.60.40.60:FF:000004">
    <property type="entry name" value="Protocadherin 1 gamma 2"/>
    <property type="match status" value="1"/>
</dbReference>
<name>A0A267FUF7_9PLAT</name>
<keyword evidence="8 13" id="KW-1133">Transmembrane helix</keyword>
<dbReference type="GO" id="GO:0005509">
    <property type="term" value="F:calcium ion binding"/>
    <property type="evidence" value="ECO:0007669"/>
    <property type="project" value="UniProtKB-UniRule"/>
</dbReference>
<evidence type="ECO:0000256" key="2">
    <source>
        <dbReference type="ARBA" id="ARBA00022475"/>
    </source>
</evidence>
<keyword evidence="4 14" id="KW-0732">Signal</keyword>
<dbReference type="STRING" id="282301.A0A267FUF7"/>
<accession>A0A267FUF7</accession>
<feature type="domain" description="Cadherin" evidence="15">
    <location>
        <begin position="485"/>
        <end position="589"/>
    </location>
</feature>
<dbReference type="InterPro" id="IPR020894">
    <property type="entry name" value="Cadherin_CS"/>
</dbReference>
<dbReference type="CDD" id="cd11304">
    <property type="entry name" value="Cadherin_repeat"/>
    <property type="match status" value="7"/>
</dbReference>
<dbReference type="GO" id="GO:0007156">
    <property type="term" value="P:homophilic cell adhesion via plasma membrane adhesion molecules"/>
    <property type="evidence" value="ECO:0007669"/>
    <property type="project" value="InterPro"/>
</dbReference>
<sequence length="1204" mass="130386">MPLSSWRELLTFAVALTTVASHSGVAALYAFEKAIEISEESQPQALGNVAALGNLSRHLTSAGPLSYALEMHDAYVSVDSSSGEIRLKASIDLETICRSTAKCPHGGRHAFSVVVRELPPPTQPQLQGRRLARGRFTLIVRDINDHAPRFQSTYEEIQRDESVCLVPGVACPNPRVDLPIAKDDDFSPELSRVTYTIDPASASPETLETFELNVDEYGNPYLLMKKGLDAERQQSYQFDLVAQDGHGRKGRITVRVVIKDVNDNSPEFESKRTSVRVSEDKAKGYVIAKLKARDKDLIHELEYSIDASSPEESRRHFDILSDGSLSIKEPLDYETQAVFFMQVKVSDGRFEDKTVVEVNVEDANDNAPEYEESGQLQIQEGREAGERIGSVRVFDRDSGTSGEVECETRSQHNNRLLSVKFAQLDSPNMFSIHSTKTFDRERDSVVTGTLVCWDRGQPSLTSTYTARVAILDKNDNAPRFLGKDASGIIEAQLMENNRPGAIVTTLKAEDADEGENARLAYRLVGNGDEEFFDIDSVTGEVSARRSFDRERKDSYRLQLEVSDAGQPALTGTAQLRVSITDENDNSPQFKGVTAFQVTENTAPPVLLGVMTASDADVGLNGQVFFTQLSHAHMDRFRVDMNGSLVVTAKLDREDISEYSIPVRVSDRAAAPHSKSTDQLVLVRVLDVNDETPRIIQPASGGNSTGGNGAVVTISIYTHHPGALVQKVHAVDGDEGVNGQISYSLTQDRGSKFSIDANTGEIKVARALDVSDMTRHKLMVQASDRDPVHPRSDAKVIYVDVNDAAPPPSNLLDEAELAAAHTRRNVIIIVILAAVSAVLAIILIIAITCVNRPCCGMYGPPQYASGLGGRGSKRPPETEADQQYMEQALHLTVADGDIMGGAWGAGGPTDLHRQTGSQSPIVTTSFASPIHEGYCRGDIGSGRTLPNPRHLQHQQQLQHAVVKSPTAAAGAGAGKTGKSDQVNFWLYQIKEDASTPQHQLLQQQSHCAATSSNFCTIARGPHHPSPYIVQQHQQQHSQPAEAVDGAQSDSGRGCSDEDLSSGPVYYQPSTNAACQMHRGPPVSHRAAEAPSPAHFAPLPVLHSTSMAVSASTPARCGHHSVSGPTALPAISLPSSFDEDTSRRQQQQQQHQQPPPVPAPLQTVEEVAGSQETVSAASAGGGGSGNGQADQVCRQIDSLFFRDMPV</sequence>
<evidence type="ECO:0000259" key="15">
    <source>
        <dbReference type="PROSITE" id="PS50268"/>
    </source>
</evidence>
<keyword evidence="7" id="KW-0130">Cell adhesion</keyword>
<keyword evidence="9 13" id="KW-0472">Membrane</keyword>
<evidence type="ECO:0000256" key="1">
    <source>
        <dbReference type="ARBA" id="ARBA00004251"/>
    </source>
</evidence>
<dbReference type="AlphaFoldDB" id="A0A267FUF7"/>
<feature type="domain" description="Cadherin" evidence="15">
    <location>
        <begin position="589"/>
        <end position="694"/>
    </location>
</feature>
<dbReference type="PANTHER" id="PTHR24028:SF146">
    <property type="entry name" value="CADHERIN 96CB, ISOFORM D-RELATED"/>
    <property type="match status" value="1"/>
</dbReference>
<keyword evidence="6 11" id="KW-0106">Calcium</keyword>
<reference evidence="16 17" key="1">
    <citation type="submission" date="2017-06" db="EMBL/GenBank/DDBJ databases">
        <title>A platform for efficient transgenesis in Macrostomum lignano, a flatworm model organism for stem cell research.</title>
        <authorList>
            <person name="Berezikov E."/>
        </authorList>
    </citation>
    <scope>NUCLEOTIDE SEQUENCE [LARGE SCALE GENOMIC DNA]</scope>
    <source>
        <strain evidence="16">DV1</strain>
        <tissue evidence="16">Whole organism</tissue>
    </source>
</reference>
<feature type="chain" id="PRO_5012831362" description="Cadherin domain-containing protein" evidence="14">
    <location>
        <begin position="22"/>
        <end position="1204"/>
    </location>
</feature>
<feature type="domain" description="Cadherin" evidence="15">
    <location>
        <begin position="29"/>
        <end position="150"/>
    </location>
</feature>
<dbReference type="PROSITE" id="PS50268">
    <property type="entry name" value="CADHERIN_2"/>
    <property type="match status" value="7"/>
</dbReference>
<feature type="region of interest" description="Disordered" evidence="12">
    <location>
        <begin position="1112"/>
        <end position="1188"/>
    </location>
</feature>
<dbReference type="OrthoDB" id="6252479at2759"/>
<dbReference type="FunFam" id="2.60.40.60:FF:000020">
    <property type="entry name" value="Dachsous cadherin-related 1b"/>
    <property type="match status" value="1"/>
</dbReference>
<feature type="region of interest" description="Disordered" evidence="12">
    <location>
        <begin position="1019"/>
        <end position="1061"/>
    </location>
</feature>
<evidence type="ECO:0000313" key="17">
    <source>
        <dbReference type="Proteomes" id="UP000215902"/>
    </source>
</evidence>
<feature type="transmembrane region" description="Helical" evidence="13">
    <location>
        <begin position="825"/>
        <end position="849"/>
    </location>
</feature>
<evidence type="ECO:0000256" key="6">
    <source>
        <dbReference type="ARBA" id="ARBA00022837"/>
    </source>
</evidence>
<evidence type="ECO:0000256" key="4">
    <source>
        <dbReference type="ARBA" id="ARBA00022729"/>
    </source>
</evidence>
<evidence type="ECO:0000256" key="10">
    <source>
        <dbReference type="ARBA" id="ARBA00023180"/>
    </source>
</evidence>
<protein>
    <recommendedName>
        <fullName evidence="15">Cadherin domain-containing protein</fullName>
    </recommendedName>
</protein>
<organism evidence="16 17">
    <name type="scientific">Macrostomum lignano</name>
    <dbReference type="NCBI Taxonomy" id="282301"/>
    <lineage>
        <taxon>Eukaryota</taxon>
        <taxon>Metazoa</taxon>
        <taxon>Spiralia</taxon>
        <taxon>Lophotrochozoa</taxon>
        <taxon>Platyhelminthes</taxon>
        <taxon>Rhabditophora</taxon>
        <taxon>Macrostomorpha</taxon>
        <taxon>Macrostomida</taxon>
        <taxon>Macrostomidae</taxon>
        <taxon>Macrostomum</taxon>
    </lineage>
</organism>
<dbReference type="InterPro" id="IPR050174">
    <property type="entry name" value="Protocadherin/Cadherin-CA"/>
</dbReference>
<feature type="domain" description="Cadherin" evidence="15">
    <location>
        <begin position="181"/>
        <end position="268"/>
    </location>
</feature>
<dbReference type="PROSITE" id="PS00232">
    <property type="entry name" value="CADHERIN_1"/>
    <property type="match status" value="3"/>
</dbReference>
<dbReference type="SMART" id="SM00112">
    <property type="entry name" value="CA"/>
    <property type="match status" value="7"/>
</dbReference>
<dbReference type="InterPro" id="IPR015919">
    <property type="entry name" value="Cadherin-like_sf"/>
</dbReference>
<evidence type="ECO:0000256" key="5">
    <source>
        <dbReference type="ARBA" id="ARBA00022737"/>
    </source>
</evidence>
<dbReference type="Pfam" id="PF00028">
    <property type="entry name" value="Cadherin"/>
    <property type="match status" value="4"/>
</dbReference>
<dbReference type="EMBL" id="NIVC01000807">
    <property type="protein sequence ID" value="PAA76639.1"/>
    <property type="molecule type" value="Genomic_DNA"/>
</dbReference>
<evidence type="ECO:0000313" key="16">
    <source>
        <dbReference type="EMBL" id="PAA76639.1"/>
    </source>
</evidence>
<feature type="signal peptide" evidence="14">
    <location>
        <begin position="1"/>
        <end position="21"/>
    </location>
</feature>
<dbReference type="PRINTS" id="PR00205">
    <property type="entry name" value="CADHERIN"/>
</dbReference>
<evidence type="ECO:0000256" key="14">
    <source>
        <dbReference type="SAM" id="SignalP"/>
    </source>
</evidence>
<evidence type="ECO:0000256" key="13">
    <source>
        <dbReference type="SAM" id="Phobius"/>
    </source>
</evidence>
<dbReference type="InterPro" id="IPR002126">
    <property type="entry name" value="Cadherin-like_dom"/>
</dbReference>
<dbReference type="PANTHER" id="PTHR24028">
    <property type="entry name" value="CADHERIN-87A"/>
    <property type="match status" value="1"/>
</dbReference>
<gene>
    <name evidence="16" type="ORF">BOX15_Mlig003991g3</name>
</gene>
<dbReference type="GO" id="GO:0005886">
    <property type="term" value="C:plasma membrane"/>
    <property type="evidence" value="ECO:0007669"/>
    <property type="project" value="UniProtKB-SubCell"/>
</dbReference>
<evidence type="ECO:0000256" key="7">
    <source>
        <dbReference type="ARBA" id="ARBA00022889"/>
    </source>
</evidence>
<dbReference type="Proteomes" id="UP000215902">
    <property type="component" value="Unassembled WGS sequence"/>
</dbReference>
<dbReference type="Gene3D" id="2.60.40.60">
    <property type="entry name" value="Cadherins"/>
    <property type="match status" value="7"/>
</dbReference>
<evidence type="ECO:0000256" key="12">
    <source>
        <dbReference type="SAM" id="MobiDB-lite"/>
    </source>
</evidence>
<keyword evidence="10" id="KW-0325">Glycoprotein</keyword>
<keyword evidence="2" id="KW-1003">Cell membrane</keyword>
<evidence type="ECO:0000256" key="8">
    <source>
        <dbReference type="ARBA" id="ARBA00022989"/>
    </source>
</evidence>
<proteinExistence type="predicted"/>
<keyword evidence="17" id="KW-1185">Reference proteome</keyword>
<evidence type="ECO:0000256" key="9">
    <source>
        <dbReference type="ARBA" id="ARBA00023136"/>
    </source>
</evidence>
<evidence type="ECO:0000256" key="11">
    <source>
        <dbReference type="PROSITE-ProRule" id="PRU00043"/>
    </source>
</evidence>
<feature type="domain" description="Cadherin" evidence="15">
    <location>
        <begin position="720"/>
        <end position="809"/>
    </location>
</feature>
<comment type="subcellular location">
    <subcellularLocation>
        <location evidence="1">Cell membrane</location>
        <topology evidence="1">Single-pass type I membrane protein</topology>
    </subcellularLocation>
</comment>
<keyword evidence="3 13" id="KW-0812">Transmembrane</keyword>
<evidence type="ECO:0000256" key="3">
    <source>
        <dbReference type="ARBA" id="ARBA00022692"/>
    </source>
</evidence>